<dbReference type="AlphaFoldDB" id="A0AAV5V0R0"/>
<evidence type="ECO:0000256" key="9">
    <source>
        <dbReference type="ARBA" id="ARBA00023306"/>
    </source>
</evidence>
<dbReference type="EMBL" id="BTSY01000001">
    <property type="protein sequence ID" value="GMT11400.1"/>
    <property type="molecule type" value="Genomic_DNA"/>
</dbReference>
<dbReference type="GO" id="GO:0051321">
    <property type="term" value="P:meiotic cell cycle"/>
    <property type="evidence" value="ECO:0007669"/>
    <property type="project" value="TreeGrafter"/>
</dbReference>
<feature type="non-terminal residue" evidence="13">
    <location>
        <position position="1"/>
    </location>
</feature>
<evidence type="ECO:0000313" key="13">
    <source>
        <dbReference type="EMBL" id="GMT11400.1"/>
    </source>
</evidence>
<evidence type="ECO:0000256" key="6">
    <source>
        <dbReference type="ARBA" id="ARBA00022777"/>
    </source>
</evidence>
<reference evidence="13" key="1">
    <citation type="submission" date="2023-10" db="EMBL/GenBank/DDBJ databases">
        <title>Genome assembly of Pristionchus species.</title>
        <authorList>
            <person name="Yoshida K."/>
            <person name="Sommer R.J."/>
        </authorList>
    </citation>
    <scope>NUCLEOTIDE SEQUENCE</scope>
    <source>
        <strain evidence="13">RS5133</strain>
    </source>
</reference>
<accession>A0AAV5V0R0</accession>
<dbReference type="GO" id="GO:0005634">
    <property type="term" value="C:nucleus"/>
    <property type="evidence" value="ECO:0007669"/>
    <property type="project" value="TreeGrafter"/>
</dbReference>
<dbReference type="SMART" id="SM00220">
    <property type="entry name" value="S_TKc"/>
    <property type="match status" value="1"/>
</dbReference>
<keyword evidence="6" id="KW-0418">Kinase</keyword>
<keyword evidence="9" id="KW-0131">Cell cycle</keyword>
<gene>
    <name evidence="13" type="ORF">PFISCL1PPCAC_2697</name>
</gene>
<dbReference type="PANTHER" id="PTHR11042:SF183">
    <property type="entry name" value="MEMBRANE-ASSOCIATED TYROSINE- AND THREONINE-SPECIFIC CDC2-INHIBITORY KINASE"/>
    <property type="match status" value="1"/>
</dbReference>
<sequence length="142" mass="16174">QVKVHEMIPSHPNIVEFFQSWKEDKSLYILMELCDDSLEGFWKSQIRLGNEELRRALVDCLLGLHHLHSSNLIHLDIKPANILRMSNGLYKLADFSVTLKLDKKNLSSSDMGTGLYVAPEVLQRVFTTKADIYSLGLTMAEV</sequence>
<comment type="catalytic activity">
    <reaction evidence="11">
        <text>L-seryl-[protein] + ATP = O-phospho-L-seryl-[protein] + ADP + H(+)</text>
        <dbReference type="Rhea" id="RHEA:17989"/>
        <dbReference type="Rhea" id="RHEA-COMP:9863"/>
        <dbReference type="Rhea" id="RHEA-COMP:11604"/>
        <dbReference type="ChEBI" id="CHEBI:15378"/>
        <dbReference type="ChEBI" id="CHEBI:29999"/>
        <dbReference type="ChEBI" id="CHEBI:30616"/>
        <dbReference type="ChEBI" id="CHEBI:83421"/>
        <dbReference type="ChEBI" id="CHEBI:456216"/>
        <dbReference type="EC" id="2.7.11.1"/>
    </reaction>
</comment>
<keyword evidence="3" id="KW-0808">Transferase</keyword>
<proteinExistence type="predicted"/>
<comment type="catalytic activity">
    <reaction evidence="10">
        <text>L-threonyl-[protein] + ATP = O-phospho-L-threonyl-[protein] + ADP + H(+)</text>
        <dbReference type="Rhea" id="RHEA:46608"/>
        <dbReference type="Rhea" id="RHEA-COMP:11060"/>
        <dbReference type="Rhea" id="RHEA-COMP:11605"/>
        <dbReference type="ChEBI" id="CHEBI:15378"/>
        <dbReference type="ChEBI" id="CHEBI:30013"/>
        <dbReference type="ChEBI" id="CHEBI:30616"/>
        <dbReference type="ChEBI" id="CHEBI:61977"/>
        <dbReference type="ChEBI" id="CHEBI:456216"/>
        <dbReference type="EC" id="2.7.11.1"/>
    </reaction>
</comment>
<evidence type="ECO:0000256" key="4">
    <source>
        <dbReference type="ARBA" id="ARBA00022723"/>
    </source>
</evidence>
<feature type="domain" description="Protein kinase" evidence="12">
    <location>
        <begin position="1"/>
        <end position="142"/>
    </location>
</feature>
<evidence type="ECO:0000256" key="11">
    <source>
        <dbReference type="ARBA" id="ARBA00048679"/>
    </source>
</evidence>
<dbReference type="InterPro" id="IPR000719">
    <property type="entry name" value="Prot_kinase_dom"/>
</dbReference>
<protein>
    <recommendedName>
        <fullName evidence="1">non-specific serine/threonine protein kinase</fullName>
        <ecNumber evidence="1">2.7.11.1</ecNumber>
    </recommendedName>
</protein>
<evidence type="ECO:0000313" key="14">
    <source>
        <dbReference type="Proteomes" id="UP001432322"/>
    </source>
</evidence>
<evidence type="ECO:0000256" key="10">
    <source>
        <dbReference type="ARBA" id="ARBA00047899"/>
    </source>
</evidence>
<dbReference type="InterPro" id="IPR050339">
    <property type="entry name" value="CC_SR_Kinase"/>
</dbReference>
<dbReference type="Pfam" id="PF00069">
    <property type="entry name" value="Pkinase"/>
    <property type="match status" value="1"/>
</dbReference>
<organism evidence="13 14">
    <name type="scientific">Pristionchus fissidentatus</name>
    <dbReference type="NCBI Taxonomy" id="1538716"/>
    <lineage>
        <taxon>Eukaryota</taxon>
        <taxon>Metazoa</taxon>
        <taxon>Ecdysozoa</taxon>
        <taxon>Nematoda</taxon>
        <taxon>Chromadorea</taxon>
        <taxon>Rhabditida</taxon>
        <taxon>Rhabditina</taxon>
        <taxon>Diplogasteromorpha</taxon>
        <taxon>Diplogasteroidea</taxon>
        <taxon>Neodiplogasteridae</taxon>
        <taxon>Pristionchus</taxon>
    </lineage>
</organism>
<evidence type="ECO:0000256" key="1">
    <source>
        <dbReference type="ARBA" id="ARBA00012513"/>
    </source>
</evidence>
<keyword evidence="4" id="KW-0479">Metal-binding</keyword>
<dbReference type="GO" id="GO:0110031">
    <property type="term" value="P:negative regulation of G2/MI transition of meiotic cell cycle"/>
    <property type="evidence" value="ECO:0007669"/>
    <property type="project" value="TreeGrafter"/>
</dbReference>
<keyword evidence="8" id="KW-0460">Magnesium</keyword>
<dbReference type="GO" id="GO:0004674">
    <property type="term" value="F:protein serine/threonine kinase activity"/>
    <property type="evidence" value="ECO:0007669"/>
    <property type="project" value="UniProtKB-KW"/>
</dbReference>
<dbReference type="InterPro" id="IPR011009">
    <property type="entry name" value="Kinase-like_dom_sf"/>
</dbReference>
<name>A0AAV5V0R0_9BILA</name>
<dbReference type="GO" id="GO:0005737">
    <property type="term" value="C:cytoplasm"/>
    <property type="evidence" value="ECO:0007669"/>
    <property type="project" value="TreeGrafter"/>
</dbReference>
<dbReference type="Gene3D" id="1.10.510.10">
    <property type="entry name" value="Transferase(Phosphotransferase) domain 1"/>
    <property type="match status" value="1"/>
</dbReference>
<keyword evidence="7" id="KW-0067">ATP-binding</keyword>
<dbReference type="PROSITE" id="PS50011">
    <property type="entry name" value="PROTEIN_KINASE_DOM"/>
    <property type="match status" value="1"/>
</dbReference>
<dbReference type="Proteomes" id="UP001432322">
    <property type="component" value="Unassembled WGS sequence"/>
</dbReference>
<evidence type="ECO:0000256" key="7">
    <source>
        <dbReference type="ARBA" id="ARBA00022840"/>
    </source>
</evidence>
<evidence type="ECO:0000256" key="2">
    <source>
        <dbReference type="ARBA" id="ARBA00022527"/>
    </source>
</evidence>
<dbReference type="EC" id="2.7.11.1" evidence="1"/>
<keyword evidence="5" id="KW-0547">Nucleotide-binding</keyword>
<keyword evidence="14" id="KW-1185">Reference proteome</keyword>
<evidence type="ECO:0000256" key="3">
    <source>
        <dbReference type="ARBA" id="ARBA00022679"/>
    </source>
</evidence>
<evidence type="ECO:0000256" key="8">
    <source>
        <dbReference type="ARBA" id="ARBA00022842"/>
    </source>
</evidence>
<keyword evidence="2" id="KW-0723">Serine/threonine-protein kinase</keyword>
<feature type="non-terminal residue" evidence="13">
    <location>
        <position position="142"/>
    </location>
</feature>
<dbReference type="PANTHER" id="PTHR11042">
    <property type="entry name" value="EUKARYOTIC TRANSLATION INITIATION FACTOR 2-ALPHA KINASE EIF2-ALPHA KINASE -RELATED"/>
    <property type="match status" value="1"/>
</dbReference>
<dbReference type="SUPFAM" id="SSF56112">
    <property type="entry name" value="Protein kinase-like (PK-like)"/>
    <property type="match status" value="1"/>
</dbReference>
<evidence type="ECO:0000256" key="5">
    <source>
        <dbReference type="ARBA" id="ARBA00022741"/>
    </source>
</evidence>
<comment type="caution">
    <text evidence="13">The sequence shown here is derived from an EMBL/GenBank/DDBJ whole genome shotgun (WGS) entry which is preliminary data.</text>
</comment>
<dbReference type="GO" id="GO:0005524">
    <property type="term" value="F:ATP binding"/>
    <property type="evidence" value="ECO:0007669"/>
    <property type="project" value="UniProtKB-KW"/>
</dbReference>
<evidence type="ECO:0000259" key="12">
    <source>
        <dbReference type="PROSITE" id="PS50011"/>
    </source>
</evidence>
<dbReference type="GO" id="GO:0046872">
    <property type="term" value="F:metal ion binding"/>
    <property type="evidence" value="ECO:0007669"/>
    <property type="project" value="UniProtKB-KW"/>
</dbReference>